<sequence length="736" mass="82609">MRAEILAPAGNREAFEAAFAAGADAVYMGLPKFGARAYAANFGMSEMKEVIHKAHLAGMKIYITMNTILEESEILEAAALAEEVSRAGADALIIQDLGLIHYLHHTLPEIELHASTQVSVNRPEQIEKLKQLGVTRVVLAREATLEEIKACKKAGLELEVFVHGALCISYSGQCQFSRIRYGRSGNKGSCAQPCRMEYTLLKNGKPVHASGTYLLSPKDLSILQDIPALQKAGVDSLKIEGRMKSPVYVYESVLKARKAQKGIHLSDQDIRELSLAYSRGFTRGHTFNKRGNDLMNSHSGSHQGIEIGKVVRISKDRIQVELSDDLHQDDGIRFDSERSSTGCRVNFLYGKDGRLKSSAKKAETVQIPFVKGVFNGARVLKTVDSLLEKEVKREVQQTKRQRSVHFELIADGADKPVLLRVLCGPYEAQIERMIAQNPVKRPTAEDDFIKQLSKTGNSFAKTKHIDVTILEPVFVPLKELNRLRDDVLDLLAKQILKPKEIDRKDYDFQINQVRQMPNLLEIQKPQQVINSTELNDDDNQNSKWTIISQFPIQNTHREASLSDQQGLVGVHLGEAPIVSGMNITNSYALAALLEMGYEGAILSPELSDEGRKEMIESFESRYHQKAPVILPVYGANQMMLMNHCPINTALKDGTRKECAECRKADYRLEGKDGKRAWLYGDPKCRMQVFDEDKVDHIDEIQSFKEQGIDSFLLSMSDEDKNQTRQVLERFSKHFEV</sequence>
<gene>
    <name evidence="2" type="ORF">BO222_01780</name>
</gene>
<dbReference type="AlphaFoldDB" id="A0A1U7NIH5"/>
<dbReference type="InterPro" id="IPR020988">
    <property type="entry name" value="Pept_U32_collagenase"/>
</dbReference>
<dbReference type="Proteomes" id="UP000186341">
    <property type="component" value="Unassembled WGS sequence"/>
</dbReference>
<dbReference type="PANTHER" id="PTHR30217">
    <property type="entry name" value="PEPTIDASE U32 FAMILY"/>
    <property type="match status" value="1"/>
</dbReference>
<dbReference type="InterPro" id="IPR051454">
    <property type="entry name" value="RNA/ubiquinone_mod_enzymes"/>
</dbReference>
<name>A0A1U7NIH5_9FIRM</name>
<dbReference type="InterPro" id="IPR001539">
    <property type="entry name" value="Peptidase_U32"/>
</dbReference>
<proteinExistence type="predicted"/>
<feature type="domain" description="Peptidase U32 collagenase" evidence="1">
    <location>
        <begin position="379"/>
        <end position="495"/>
    </location>
</feature>
<dbReference type="Pfam" id="PF01136">
    <property type="entry name" value="Peptidase_U32"/>
    <property type="match status" value="2"/>
</dbReference>
<dbReference type="PANTHER" id="PTHR30217:SF10">
    <property type="entry name" value="23S RRNA 5-HYDROXYCYTIDINE C2501 SYNTHASE"/>
    <property type="match status" value="1"/>
</dbReference>
<accession>A0A1U7NIH5</accession>
<protein>
    <recommendedName>
        <fullName evidence="1">Peptidase U32 collagenase domain-containing protein</fullName>
    </recommendedName>
</protein>
<reference evidence="2 3" key="1">
    <citation type="submission" date="2016-11" db="EMBL/GenBank/DDBJ databases">
        <title>Description of two novel members of the family Erysipelotrichaceae: Ileibacterium lipovorans gen. nov., sp. nov. and Dubosiella newyorkensis, gen. nov., sp. nov.</title>
        <authorList>
            <person name="Cox L.M."/>
            <person name="Sohn J."/>
            <person name="Tyrrell K.L."/>
            <person name="Citron D.M."/>
            <person name="Lawson P.A."/>
            <person name="Patel N.B."/>
            <person name="Iizumi T."/>
            <person name="Perez-Perez G.I."/>
            <person name="Goldstein E.J."/>
            <person name="Blaser M.J."/>
        </authorList>
    </citation>
    <scope>NUCLEOTIDE SEQUENCE [LARGE SCALE GENOMIC DNA]</scope>
    <source>
        <strain evidence="2 3">NYU-BL-A3</strain>
    </source>
</reference>
<comment type="caution">
    <text evidence="2">The sequence shown here is derived from an EMBL/GenBank/DDBJ whole genome shotgun (WGS) entry which is preliminary data.</text>
</comment>
<evidence type="ECO:0000313" key="3">
    <source>
        <dbReference type="Proteomes" id="UP000186341"/>
    </source>
</evidence>
<organism evidence="2 3">
    <name type="scientific">Ileibacterium valens</name>
    <dbReference type="NCBI Taxonomy" id="1862668"/>
    <lineage>
        <taxon>Bacteria</taxon>
        <taxon>Bacillati</taxon>
        <taxon>Bacillota</taxon>
        <taxon>Erysipelotrichia</taxon>
        <taxon>Erysipelotrichales</taxon>
        <taxon>Erysipelotrichaceae</taxon>
        <taxon>Ileibacterium</taxon>
    </lineage>
</organism>
<dbReference type="EMBL" id="MPJW01000061">
    <property type="protein sequence ID" value="OLU42317.1"/>
    <property type="molecule type" value="Genomic_DNA"/>
</dbReference>
<evidence type="ECO:0000313" key="2">
    <source>
        <dbReference type="EMBL" id="OLU42317.1"/>
    </source>
</evidence>
<dbReference type="Pfam" id="PF12392">
    <property type="entry name" value="DUF3656"/>
    <property type="match status" value="1"/>
</dbReference>
<keyword evidence="3" id="KW-1185">Reference proteome</keyword>
<evidence type="ECO:0000259" key="1">
    <source>
        <dbReference type="Pfam" id="PF12392"/>
    </source>
</evidence>